<dbReference type="EMBL" id="WRPP01000001">
    <property type="protein sequence ID" value="MVU76469.1"/>
    <property type="molecule type" value="Genomic_DNA"/>
</dbReference>
<dbReference type="AlphaFoldDB" id="A0A7K1UQP1"/>
<dbReference type="Proteomes" id="UP000466794">
    <property type="component" value="Unassembled WGS sequence"/>
</dbReference>
<dbReference type="RefSeq" id="WP_157355250.1">
    <property type="nucleotide sequence ID" value="NZ_WRPP01000001.1"/>
</dbReference>
<name>A0A7K1UQP1_9NOCA</name>
<accession>A0A7K1UQP1</accession>
<comment type="caution">
    <text evidence="1">The sequence shown here is derived from an EMBL/GenBank/DDBJ whole genome shotgun (WGS) entry which is preliminary data.</text>
</comment>
<protein>
    <submittedName>
        <fullName evidence="1">Uncharacterized protein</fullName>
    </submittedName>
</protein>
<reference evidence="1 2" key="1">
    <citation type="submission" date="2019-12" db="EMBL/GenBank/DDBJ databases">
        <title>Nocardia sp. nov. ET3-3 isolated from soil.</title>
        <authorList>
            <person name="Kanchanasin P."/>
            <person name="Tanasupawat S."/>
            <person name="Yuki M."/>
            <person name="Kudo T."/>
        </authorList>
    </citation>
    <scope>NUCLEOTIDE SEQUENCE [LARGE SCALE GENOMIC DNA]</scope>
    <source>
        <strain evidence="1 2">ET3-3</strain>
    </source>
</reference>
<organism evidence="1 2">
    <name type="scientific">Nocardia terrae</name>
    <dbReference type="NCBI Taxonomy" id="2675851"/>
    <lineage>
        <taxon>Bacteria</taxon>
        <taxon>Bacillati</taxon>
        <taxon>Actinomycetota</taxon>
        <taxon>Actinomycetes</taxon>
        <taxon>Mycobacteriales</taxon>
        <taxon>Nocardiaceae</taxon>
        <taxon>Nocardia</taxon>
    </lineage>
</organism>
<gene>
    <name evidence="1" type="ORF">GPX89_04325</name>
</gene>
<proteinExistence type="predicted"/>
<evidence type="ECO:0000313" key="1">
    <source>
        <dbReference type="EMBL" id="MVU76469.1"/>
    </source>
</evidence>
<keyword evidence="2" id="KW-1185">Reference proteome</keyword>
<evidence type="ECO:0000313" key="2">
    <source>
        <dbReference type="Proteomes" id="UP000466794"/>
    </source>
</evidence>
<sequence>MTASYPLHSTVHCVVTGHGAHWVSVRTASGRSGTIDCDLLHDRPGPCRGDDWPRIGDHLTCTVLGYTRNGLIRFGIGAESERHPHR</sequence>